<dbReference type="RefSeq" id="WP_387702396.1">
    <property type="nucleotide sequence ID" value="NZ_JBIAMX010000017.1"/>
</dbReference>
<proteinExistence type="inferred from homology"/>
<reference evidence="7 8" key="1">
    <citation type="submission" date="2024-10" db="EMBL/GenBank/DDBJ databases">
        <title>The Natural Products Discovery Center: Release of the First 8490 Sequenced Strains for Exploring Actinobacteria Biosynthetic Diversity.</title>
        <authorList>
            <person name="Kalkreuter E."/>
            <person name="Kautsar S.A."/>
            <person name="Yang D."/>
            <person name="Bader C.D."/>
            <person name="Teijaro C.N."/>
            <person name="Fluegel L."/>
            <person name="Davis C.M."/>
            <person name="Simpson J.R."/>
            <person name="Lauterbach L."/>
            <person name="Steele A.D."/>
            <person name="Gui C."/>
            <person name="Meng S."/>
            <person name="Li G."/>
            <person name="Viehrig K."/>
            <person name="Ye F."/>
            <person name="Su P."/>
            <person name="Kiefer A.F."/>
            <person name="Nichols A."/>
            <person name="Cepeda A.J."/>
            <person name="Yan W."/>
            <person name="Fan B."/>
            <person name="Jiang Y."/>
            <person name="Adhikari A."/>
            <person name="Zheng C.-J."/>
            <person name="Schuster L."/>
            <person name="Cowan T.M."/>
            <person name="Smanski M.J."/>
            <person name="Chevrette M.G."/>
            <person name="De Carvalho L.P.S."/>
            <person name="Shen B."/>
        </authorList>
    </citation>
    <scope>NUCLEOTIDE SEQUENCE [LARGE SCALE GENOMIC DNA]</scope>
    <source>
        <strain evidence="7 8">NPDC004045</strain>
    </source>
</reference>
<dbReference type="PRINTS" id="PR00039">
    <property type="entry name" value="HTHLYSR"/>
</dbReference>
<keyword evidence="2" id="KW-0805">Transcription regulation</keyword>
<feature type="domain" description="HTH lysR-type" evidence="6">
    <location>
        <begin position="5"/>
        <end position="62"/>
    </location>
</feature>
<dbReference type="Pfam" id="PF03466">
    <property type="entry name" value="LysR_substrate"/>
    <property type="match status" value="1"/>
</dbReference>
<dbReference type="SUPFAM" id="SSF53850">
    <property type="entry name" value="Periplasmic binding protein-like II"/>
    <property type="match status" value="1"/>
</dbReference>
<keyword evidence="4" id="KW-0010">Activator</keyword>
<evidence type="ECO:0000256" key="3">
    <source>
        <dbReference type="ARBA" id="ARBA00023125"/>
    </source>
</evidence>
<comment type="similarity">
    <text evidence="1">Belongs to the LysR transcriptional regulatory family.</text>
</comment>
<dbReference type="PROSITE" id="PS50931">
    <property type="entry name" value="HTH_LYSR"/>
    <property type="match status" value="1"/>
</dbReference>
<comment type="caution">
    <text evidence="7">The sequence shown here is derived from an EMBL/GenBank/DDBJ whole genome shotgun (WGS) entry which is preliminary data.</text>
</comment>
<evidence type="ECO:0000313" key="7">
    <source>
        <dbReference type="EMBL" id="MFF0545955.1"/>
    </source>
</evidence>
<dbReference type="InterPro" id="IPR036390">
    <property type="entry name" value="WH_DNA-bd_sf"/>
</dbReference>
<keyword evidence="3" id="KW-0238">DNA-binding</keyword>
<dbReference type="InterPro" id="IPR036388">
    <property type="entry name" value="WH-like_DNA-bd_sf"/>
</dbReference>
<dbReference type="InterPro" id="IPR005119">
    <property type="entry name" value="LysR_subst-bd"/>
</dbReference>
<dbReference type="PANTHER" id="PTHR30346">
    <property type="entry name" value="TRANSCRIPTIONAL DUAL REGULATOR HCAR-RELATED"/>
    <property type="match status" value="1"/>
</dbReference>
<dbReference type="Proteomes" id="UP001601444">
    <property type="component" value="Unassembled WGS sequence"/>
</dbReference>
<dbReference type="EMBL" id="JBIAMX010000017">
    <property type="protein sequence ID" value="MFF0545955.1"/>
    <property type="molecule type" value="Genomic_DNA"/>
</dbReference>
<sequence>MARMDLLRHLRFFVAVAEEGHFGRAASALHMTQPPLSQGLRRLEQDLGVDLVHRTRQGAVLTAAGARLLPRARLLVDDADRFHAEARRIAGARGAVRWGATTALPDTLVAGCAAALAASEPGTRVTTRSGGTAELIADVRAGLCDLAVVEHPALLEGVTAGPVIALPRRLVVPAGHRIASAEQPAFRMLAGLTLATAPRTANPPGHDTLIDLLRARGLEVDTVAAPDERAVLAAVAAGSSFGWSASPPTPVPGVAWVSIAPRETALRVRIVAGPGAETEAAVLDRVLLRERLR</sequence>
<dbReference type="SUPFAM" id="SSF46785">
    <property type="entry name" value="Winged helix' DNA-binding domain"/>
    <property type="match status" value="1"/>
</dbReference>
<keyword evidence="5" id="KW-0804">Transcription</keyword>
<name>A0ABW6PUU5_9NOCA</name>
<protein>
    <submittedName>
        <fullName evidence="7">LysR family transcriptional regulator</fullName>
    </submittedName>
</protein>
<organism evidence="7 8">
    <name type="scientific">Nocardia thailandica</name>
    <dbReference type="NCBI Taxonomy" id="257275"/>
    <lineage>
        <taxon>Bacteria</taxon>
        <taxon>Bacillati</taxon>
        <taxon>Actinomycetota</taxon>
        <taxon>Actinomycetes</taxon>
        <taxon>Mycobacteriales</taxon>
        <taxon>Nocardiaceae</taxon>
        <taxon>Nocardia</taxon>
    </lineage>
</organism>
<evidence type="ECO:0000256" key="5">
    <source>
        <dbReference type="ARBA" id="ARBA00023163"/>
    </source>
</evidence>
<evidence type="ECO:0000256" key="1">
    <source>
        <dbReference type="ARBA" id="ARBA00009437"/>
    </source>
</evidence>
<dbReference type="Pfam" id="PF00126">
    <property type="entry name" value="HTH_1"/>
    <property type="match status" value="1"/>
</dbReference>
<evidence type="ECO:0000313" key="8">
    <source>
        <dbReference type="Proteomes" id="UP001601444"/>
    </source>
</evidence>
<dbReference type="Gene3D" id="3.40.190.290">
    <property type="match status" value="1"/>
</dbReference>
<dbReference type="PANTHER" id="PTHR30346:SF28">
    <property type="entry name" value="HTH-TYPE TRANSCRIPTIONAL REGULATOR CYNR"/>
    <property type="match status" value="1"/>
</dbReference>
<evidence type="ECO:0000256" key="2">
    <source>
        <dbReference type="ARBA" id="ARBA00023015"/>
    </source>
</evidence>
<dbReference type="Gene3D" id="1.10.10.10">
    <property type="entry name" value="Winged helix-like DNA-binding domain superfamily/Winged helix DNA-binding domain"/>
    <property type="match status" value="1"/>
</dbReference>
<dbReference type="InterPro" id="IPR000847">
    <property type="entry name" value="LysR_HTH_N"/>
</dbReference>
<evidence type="ECO:0000259" key="6">
    <source>
        <dbReference type="PROSITE" id="PS50931"/>
    </source>
</evidence>
<evidence type="ECO:0000256" key="4">
    <source>
        <dbReference type="ARBA" id="ARBA00023159"/>
    </source>
</evidence>
<keyword evidence="8" id="KW-1185">Reference proteome</keyword>
<gene>
    <name evidence="7" type="ORF">ACFYTF_24250</name>
</gene>
<accession>A0ABW6PUU5</accession>